<evidence type="ECO:0000313" key="3">
    <source>
        <dbReference type="Proteomes" id="UP001295444"/>
    </source>
</evidence>
<feature type="region of interest" description="Disordered" evidence="1">
    <location>
        <begin position="1"/>
        <end position="83"/>
    </location>
</feature>
<name>A0AAD1SFV1_PELCU</name>
<sequence length="131" mass="14602">MQGPTKREDHRPQKTPRSLPRGTNPSETLGQTDTSVTHHHNVSHFNSGRERRRACQRSLKGTHPMTTLHGTPTRVHKHRSGISTQSLLHLSATRLPDKEPDGLRWPTCGDRMMDGTEGGLCLCKLKIGDKA</sequence>
<protein>
    <submittedName>
        <fullName evidence="2">Uncharacterized protein</fullName>
    </submittedName>
</protein>
<accession>A0AAD1SFV1</accession>
<feature type="compositionally biased region" description="Polar residues" evidence="1">
    <location>
        <begin position="21"/>
        <end position="35"/>
    </location>
</feature>
<evidence type="ECO:0000256" key="1">
    <source>
        <dbReference type="SAM" id="MobiDB-lite"/>
    </source>
</evidence>
<proteinExistence type="predicted"/>
<evidence type="ECO:0000313" key="2">
    <source>
        <dbReference type="EMBL" id="CAH2300266.1"/>
    </source>
</evidence>
<dbReference type="EMBL" id="OW240917">
    <property type="protein sequence ID" value="CAH2300266.1"/>
    <property type="molecule type" value="Genomic_DNA"/>
</dbReference>
<dbReference type="AlphaFoldDB" id="A0AAD1SFV1"/>
<organism evidence="2 3">
    <name type="scientific">Pelobates cultripes</name>
    <name type="common">Western spadefoot toad</name>
    <dbReference type="NCBI Taxonomy" id="61616"/>
    <lineage>
        <taxon>Eukaryota</taxon>
        <taxon>Metazoa</taxon>
        <taxon>Chordata</taxon>
        <taxon>Craniata</taxon>
        <taxon>Vertebrata</taxon>
        <taxon>Euteleostomi</taxon>
        <taxon>Amphibia</taxon>
        <taxon>Batrachia</taxon>
        <taxon>Anura</taxon>
        <taxon>Pelobatoidea</taxon>
        <taxon>Pelobatidae</taxon>
        <taxon>Pelobates</taxon>
    </lineage>
</organism>
<dbReference type="Proteomes" id="UP001295444">
    <property type="component" value="Chromosome 06"/>
</dbReference>
<gene>
    <name evidence="2" type="ORF">PECUL_23A061450</name>
</gene>
<feature type="compositionally biased region" description="Basic and acidic residues" evidence="1">
    <location>
        <begin position="1"/>
        <end position="12"/>
    </location>
</feature>
<reference evidence="2" key="1">
    <citation type="submission" date="2022-03" db="EMBL/GenBank/DDBJ databases">
        <authorList>
            <person name="Alioto T."/>
            <person name="Alioto T."/>
            <person name="Gomez Garrido J."/>
        </authorList>
    </citation>
    <scope>NUCLEOTIDE SEQUENCE</scope>
</reference>
<keyword evidence="3" id="KW-1185">Reference proteome</keyword>